<dbReference type="Pfam" id="PF23636">
    <property type="entry name" value="DUF7144"/>
    <property type="match status" value="1"/>
</dbReference>
<protein>
    <recommendedName>
        <fullName evidence="2">DUF7144 domain-containing protein</fullName>
    </recommendedName>
</protein>
<sequence>MAETRRQTRGTSRQAEPAPTGWVGWIAFAATMMLMLGSFHVFQGLVALFQDEYYLVGQNGLVVQVDYTAWGWTHVVLGVLVVATGIGLMVGQMWARVVAVVLMVVSAIVNIGFLAAYPAWSAIMIALDVLVIWAVTVHGREMKSVES</sequence>
<comment type="caution">
    <text evidence="3">The sequence shown here is derived from an EMBL/GenBank/DDBJ whole genome shotgun (WGS) entry which is preliminary data.</text>
</comment>
<dbReference type="AlphaFoldDB" id="A0A4Q5N3S9"/>
<evidence type="ECO:0000313" key="3">
    <source>
        <dbReference type="EMBL" id="RYV51287.1"/>
    </source>
</evidence>
<dbReference type="OrthoDB" id="4482242at2"/>
<keyword evidence="1" id="KW-0472">Membrane</keyword>
<dbReference type="RefSeq" id="WP_130102353.1">
    <property type="nucleotide sequence ID" value="NZ_SDWW01000018.1"/>
</dbReference>
<feature type="transmembrane region" description="Helical" evidence="1">
    <location>
        <begin position="122"/>
        <end position="139"/>
    </location>
</feature>
<evidence type="ECO:0000259" key="2">
    <source>
        <dbReference type="Pfam" id="PF23636"/>
    </source>
</evidence>
<feature type="transmembrane region" description="Helical" evidence="1">
    <location>
        <begin position="97"/>
        <end position="116"/>
    </location>
</feature>
<evidence type="ECO:0000256" key="1">
    <source>
        <dbReference type="SAM" id="Phobius"/>
    </source>
</evidence>
<feature type="transmembrane region" description="Helical" evidence="1">
    <location>
        <begin position="69"/>
        <end position="90"/>
    </location>
</feature>
<dbReference type="InterPro" id="IPR055568">
    <property type="entry name" value="DUF7144"/>
</dbReference>
<dbReference type="Proteomes" id="UP000293764">
    <property type="component" value="Unassembled WGS sequence"/>
</dbReference>
<accession>A0A4Q5N3S9</accession>
<feature type="domain" description="DUF7144" evidence="2">
    <location>
        <begin position="25"/>
        <end position="140"/>
    </location>
</feature>
<keyword evidence="4" id="KW-1185">Reference proteome</keyword>
<keyword evidence="1" id="KW-0812">Transmembrane</keyword>
<gene>
    <name evidence="3" type="ORF">EUA98_09035</name>
</gene>
<evidence type="ECO:0000313" key="4">
    <source>
        <dbReference type="Proteomes" id="UP000293764"/>
    </source>
</evidence>
<feature type="transmembrane region" description="Helical" evidence="1">
    <location>
        <begin position="21"/>
        <end position="49"/>
    </location>
</feature>
<reference evidence="3 4" key="1">
    <citation type="submission" date="2019-01" db="EMBL/GenBank/DDBJ databases">
        <title>Novel species of Cellulomonas.</title>
        <authorList>
            <person name="Liu Q."/>
            <person name="Xin Y.-H."/>
        </authorList>
    </citation>
    <scope>NUCLEOTIDE SEQUENCE [LARGE SCALE GENOMIC DNA]</scope>
    <source>
        <strain evidence="3 4">HLT2-17</strain>
    </source>
</reference>
<proteinExistence type="predicted"/>
<name>A0A4Q5N3S9_9MICO</name>
<keyword evidence="1" id="KW-1133">Transmembrane helix</keyword>
<organism evidence="3 4">
    <name type="scientific">Pengzhenrongella frigida</name>
    <dbReference type="NCBI Taxonomy" id="1259133"/>
    <lineage>
        <taxon>Bacteria</taxon>
        <taxon>Bacillati</taxon>
        <taxon>Actinomycetota</taxon>
        <taxon>Actinomycetes</taxon>
        <taxon>Micrococcales</taxon>
        <taxon>Pengzhenrongella</taxon>
    </lineage>
</organism>
<dbReference type="EMBL" id="SDWW01000018">
    <property type="protein sequence ID" value="RYV51287.1"/>
    <property type="molecule type" value="Genomic_DNA"/>
</dbReference>